<evidence type="ECO:0000256" key="2">
    <source>
        <dbReference type="ARBA" id="ARBA00022737"/>
    </source>
</evidence>
<comment type="caution">
    <text evidence="4">The sequence shown here is derived from an EMBL/GenBank/DDBJ whole genome shotgun (WGS) entry which is preliminary data.</text>
</comment>
<evidence type="ECO:0000313" key="5">
    <source>
        <dbReference type="Proteomes" id="UP001209878"/>
    </source>
</evidence>
<feature type="domain" description="BTB" evidence="3">
    <location>
        <begin position="43"/>
        <end position="110"/>
    </location>
</feature>
<dbReference type="AlphaFoldDB" id="A0AAD9KQJ7"/>
<evidence type="ECO:0000313" key="4">
    <source>
        <dbReference type="EMBL" id="KAK2175535.1"/>
    </source>
</evidence>
<reference evidence="4" key="1">
    <citation type="journal article" date="2023" name="Mol. Biol. Evol.">
        <title>Third-Generation Sequencing Reveals the Adaptive Role of the Epigenome in Three Deep-Sea Polychaetes.</title>
        <authorList>
            <person name="Perez M."/>
            <person name="Aroh O."/>
            <person name="Sun Y."/>
            <person name="Lan Y."/>
            <person name="Juniper S.K."/>
            <person name="Young C.R."/>
            <person name="Angers B."/>
            <person name="Qian P.Y."/>
        </authorList>
    </citation>
    <scope>NUCLEOTIDE SEQUENCE</scope>
    <source>
        <strain evidence="4">R07B-5</strain>
    </source>
</reference>
<dbReference type="Pfam" id="PF00651">
    <property type="entry name" value="BTB"/>
    <property type="match status" value="1"/>
</dbReference>
<dbReference type="SUPFAM" id="SSF54695">
    <property type="entry name" value="POZ domain"/>
    <property type="match status" value="1"/>
</dbReference>
<dbReference type="Pfam" id="PF07707">
    <property type="entry name" value="BACK"/>
    <property type="match status" value="1"/>
</dbReference>
<evidence type="ECO:0000259" key="3">
    <source>
        <dbReference type="PROSITE" id="PS50097"/>
    </source>
</evidence>
<dbReference type="SMART" id="SM00875">
    <property type="entry name" value="BACK"/>
    <property type="match status" value="1"/>
</dbReference>
<keyword evidence="2" id="KW-0677">Repeat</keyword>
<dbReference type="InterPro" id="IPR011333">
    <property type="entry name" value="SKP1/BTB/POZ_sf"/>
</dbReference>
<keyword evidence="1" id="KW-0880">Kelch repeat</keyword>
<dbReference type="SMART" id="SM00612">
    <property type="entry name" value="Kelch"/>
    <property type="match status" value="3"/>
</dbReference>
<dbReference type="InterPro" id="IPR015915">
    <property type="entry name" value="Kelch-typ_b-propeller"/>
</dbReference>
<dbReference type="PANTHER" id="PTHR45632">
    <property type="entry name" value="LD33804P"/>
    <property type="match status" value="1"/>
</dbReference>
<dbReference type="Gene3D" id="3.30.710.10">
    <property type="entry name" value="Potassium Channel Kv1.1, Chain A"/>
    <property type="match status" value="1"/>
</dbReference>
<accession>A0AAD9KQJ7</accession>
<dbReference type="EMBL" id="JAODUO010000724">
    <property type="protein sequence ID" value="KAK2175535.1"/>
    <property type="molecule type" value="Genomic_DNA"/>
</dbReference>
<proteinExistence type="predicted"/>
<dbReference type="SMART" id="SM00225">
    <property type="entry name" value="BTB"/>
    <property type="match status" value="1"/>
</dbReference>
<dbReference type="Gene3D" id="1.25.40.420">
    <property type="match status" value="1"/>
</dbReference>
<dbReference type="InterPro" id="IPR011705">
    <property type="entry name" value="BACK"/>
</dbReference>
<keyword evidence="5" id="KW-1185">Reference proteome</keyword>
<dbReference type="Proteomes" id="UP001209878">
    <property type="component" value="Unassembled WGS sequence"/>
</dbReference>
<sequence length="459" mass="51658">MSFDRRSSEPFPGQVQNYPFDQPNYGCDMLEKLNNLRAESCLTDVLLCVGGEEFPCHRNVLSVCSPYFKAMFSGDMRESKAARISINEILPRTLKEVIDYSYTGHIEITVDNAQDLLAAATLFQYPDIVNACCKFLTNHINPSNCLGIEDFAQLHSCPELEASANHVALENFSVVVDSDEFLEIQLGRLLTYLTSDLIDVRSEETVYSAVMQWIKHDMTKRQAYKCALMEHIRLATLPLQFLEDVVAADPHMSKCVKCHSLMDEAKQYHETTTKDALNQRRRSMQTETFVPRLSTVAKEVMVLVGGVTSQSDGDVLNGMTHILQSVEMYDPQKDKWLTLPDLPQPVSWCAVAAVDNDIYVTGGIGDGQRLFANVWKFESAKRRWREVNPLLEPRARHASTSLNGNLYVVGGITLTSEGKVVDVETIECLDYKTKQWIVIGQSPFPRKHSHIVPLQAVAD</sequence>
<dbReference type="SUPFAM" id="SSF117281">
    <property type="entry name" value="Kelch motif"/>
    <property type="match status" value="1"/>
</dbReference>
<dbReference type="FunFam" id="1.25.40.420:FF:000001">
    <property type="entry name" value="Kelch-like family member 12"/>
    <property type="match status" value="1"/>
</dbReference>
<protein>
    <recommendedName>
        <fullName evidence="3">BTB domain-containing protein</fullName>
    </recommendedName>
</protein>
<dbReference type="PROSITE" id="PS50097">
    <property type="entry name" value="BTB"/>
    <property type="match status" value="1"/>
</dbReference>
<gene>
    <name evidence="4" type="ORF">NP493_723g00003</name>
</gene>
<evidence type="ECO:0000256" key="1">
    <source>
        <dbReference type="ARBA" id="ARBA00022441"/>
    </source>
</evidence>
<organism evidence="4 5">
    <name type="scientific">Ridgeia piscesae</name>
    <name type="common">Tubeworm</name>
    <dbReference type="NCBI Taxonomy" id="27915"/>
    <lineage>
        <taxon>Eukaryota</taxon>
        <taxon>Metazoa</taxon>
        <taxon>Spiralia</taxon>
        <taxon>Lophotrochozoa</taxon>
        <taxon>Annelida</taxon>
        <taxon>Polychaeta</taxon>
        <taxon>Sedentaria</taxon>
        <taxon>Canalipalpata</taxon>
        <taxon>Sabellida</taxon>
        <taxon>Siboglinidae</taxon>
        <taxon>Ridgeia</taxon>
    </lineage>
</organism>
<dbReference type="InterPro" id="IPR006652">
    <property type="entry name" value="Kelch_1"/>
</dbReference>
<dbReference type="Pfam" id="PF24681">
    <property type="entry name" value="Kelch_KLHDC2_KLHL20_DRC7"/>
    <property type="match status" value="1"/>
</dbReference>
<name>A0AAD9KQJ7_RIDPI</name>
<dbReference type="InterPro" id="IPR000210">
    <property type="entry name" value="BTB/POZ_dom"/>
</dbReference>
<dbReference type="Gene3D" id="2.120.10.80">
    <property type="entry name" value="Kelch-type beta propeller"/>
    <property type="match status" value="1"/>
</dbReference>
<dbReference type="PANTHER" id="PTHR45632:SF3">
    <property type="entry name" value="KELCH-LIKE PROTEIN 32"/>
    <property type="match status" value="1"/>
</dbReference>